<accession>A0A164LKG4</accession>
<protein>
    <submittedName>
        <fullName evidence="2">Uncharacterized protein</fullName>
    </submittedName>
</protein>
<feature type="coiled-coil region" evidence="1">
    <location>
        <begin position="38"/>
        <end position="65"/>
    </location>
</feature>
<proteinExistence type="predicted"/>
<keyword evidence="1" id="KW-0175">Coiled coil</keyword>
<dbReference type="Proteomes" id="UP000076482">
    <property type="component" value="Unassembled WGS sequence"/>
</dbReference>
<gene>
    <name evidence="2" type="ORF">B4088_5141</name>
</gene>
<name>A0A164LKG4_BACCE</name>
<reference evidence="2 3" key="1">
    <citation type="submission" date="2015-09" db="EMBL/GenBank/DDBJ databases">
        <title>Bacillus cereus food isolates.</title>
        <authorList>
            <person name="Boekhorst J."/>
        </authorList>
    </citation>
    <scope>NUCLEOTIDE SEQUENCE [LARGE SCALE GENOMIC DNA]</scope>
    <source>
        <strain evidence="2 3">B4088</strain>
    </source>
</reference>
<dbReference type="EMBL" id="LJKE01000098">
    <property type="protein sequence ID" value="KZD56292.1"/>
    <property type="molecule type" value="Genomic_DNA"/>
</dbReference>
<dbReference type="RefSeq" id="WP_063262701.1">
    <property type="nucleotide sequence ID" value="NZ_LJKE01000098.1"/>
</dbReference>
<organism evidence="2 3">
    <name type="scientific">Bacillus cereus</name>
    <dbReference type="NCBI Taxonomy" id="1396"/>
    <lineage>
        <taxon>Bacteria</taxon>
        <taxon>Bacillati</taxon>
        <taxon>Bacillota</taxon>
        <taxon>Bacilli</taxon>
        <taxon>Bacillales</taxon>
        <taxon>Bacillaceae</taxon>
        <taxon>Bacillus</taxon>
        <taxon>Bacillus cereus group</taxon>
    </lineage>
</organism>
<comment type="caution">
    <text evidence="2">The sequence shown here is derived from an EMBL/GenBank/DDBJ whole genome shotgun (WGS) entry which is preliminary data.</text>
</comment>
<evidence type="ECO:0000313" key="3">
    <source>
        <dbReference type="Proteomes" id="UP000076482"/>
    </source>
</evidence>
<dbReference type="AlphaFoldDB" id="A0A164LKG4"/>
<sequence length="65" mass="7780">MQQVKGRGRPKMNKTYRQNMVRFSYMEDAIQNIMDLVENEERDKIKDILNNLVAHEKEKVALKSR</sequence>
<dbReference type="PATRIC" id="fig|1396.535.peg.6874"/>
<evidence type="ECO:0000256" key="1">
    <source>
        <dbReference type="SAM" id="Coils"/>
    </source>
</evidence>
<evidence type="ECO:0000313" key="2">
    <source>
        <dbReference type="EMBL" id="KZD56292.1"/>
    </source>
</evidence>